<dbReference type="RefSeq" id="WP_198661010.1">
    <property type="nucleotide sequence ID" value="NZ_CP059488.1"/>
</dbReference>
<feature type="signal peptide" evidence="1">
    <location>
        <begin position="1"/>
        <end position="19"/>
    </location>
</feature>
<accession>A0A7T5BIS1</accession>
<dbReference type="AlphaFoldDB" id="A0A7T5BIS1"/>
<evidence type="ECO:0000313" key="3">
    <source>
        <dbReference type="Proteomes" id="UP000595420"/>
    </source>
</evidence>
<name>A0A7T5BIS1_9PROT</name>
<proteinExistence type="predicted"/>
<gene>
    <name evidence="2" type="ORF">H2515_04720</name>
</gene>
<evidence type="ECO:0000313" key="2">
    <source>
        <dbReference type="EMBL" id="QQD73578.1"/>
    </source>
</evidence>
<dbReference type="Proteomes" id="UP000595420">
    <property type="component" value="Chromosome"/>
</dbReference>
<organism evidence="2 3">
    <name type="scientific">Acidithiobacillus ferrivorans</name>
    <dbReference type="NCBI Taxonomy" id="160808"/>
    <lineage>
        <taxon>Bacteria</taxon>
        <taxon>Pseudomonadati</taxon>
        <taxon>Pseudomonadota</taxon>
        <taxon>Acidithiobacillia</taxon>
        <taxon>Acidithiobacillales</taxon>
        <taxon>Acidithiobacillaceae</taxon>
        <taxon>Acidithiobacillus</taxon>
    </lineage>
</organism>
<evidence type="ECO:0000256" key="1">
    <source>
        <dbReference type="SAM" id="SignalP"/>
    </source>
</evidence>
<reference evidence="2 3" key="1">
    <citation type="submission" date="2020-07" db="EMBL/GenBank/DDBJ databases">
        <title>Complete genome sequence analysis of Acidithiobacillus ferrivorans XJFY6S-08 reveals extreme environmental adaptation to alpine acid mine drainage.</title>
        <authorList>
            <person name="Yan L."/>
            <person name="Ni Y."/>
        </authorList>
    </citation>
    <scope>NUCLEOTIDE SEQUENCE [LARGE SCALE GENOMIC DNA]</scope>
    <source>
        <strain evidence="2 3">XJFY6S-08</strain>
    </source>
</reference>
<protein>
    <submittedName>
        <fullName evidence="2">Uncharacterized protein</fullName>
    </submittedName>
</protein>
<keyword evidence="1" id="KW-0732">Signal</keyword>
<feature type="chain" id="PRO_5032329906" evidence="1">
    <location>
        <begin position="20"/>
        <end position="122"/>
    </location>
</feature>
<dbReference type="EMBL" id="CP059488">
    <property type="protein sequence ID" value="QQD73578.1"/>
    <property type="molecule type" value="Genomic_DNA"/>
</dbReference>
<sequence>MKRLILGLALLGYFGAAYGADWVKIGTSVHGGEAVWAMRAQGANEVWQKIVHSSPQNHGSGVYNKTITLNRINCSQGSDTIIQGSAYLNDTLVNSDPGPFAPFYGAPGTFEAAIINAYCGTK</sequence>